<keyword evidence="1" id="KW-0175">Coiled coil</keyword>
<protein>
    <recommendedName>
        <fullName evidence="6">Retrovirus-related Pol polyprotein from type-1 retrotransposable element R1</fullName>
    </recommendedName>
</protein>
<dbReference type="GO" id="GO:0003676">
    <property type="term" value="F:nucleic acid binding"/>
    <property type="evidence" value="ECO:0007669"/>
    <property type="project" value="InterPro"/>
</dbReference>
<dbReference type="EMBL" id="CAJOBZ010000101">
    <property type="protein sequence ID" value="CAF4959584.1"/>
    <property type="molecule type" value="Genomic_DNA"/>
</dbReference>
<dbReference type="InterPro" id="IPR036397">
    <property type="entry name" value="RNaseH_sf"/>
</dbReference>
<proteinExistence type="predicted"/>
<evidence type="ECO:0000313" key="5">
    <source>
        <dbReference type="Proteomes" id="UP000663880"/>
    </source>
</evidence>
<dbReference type="InterPro" id="IPR002156">
    <property type="entry name" value="RNaseH_domain"/>
</dbReference>
<dbReference type="InterPro" id="IPR005135">
    <property type="entry name" value="Endo/exonuclease/phosphatase"/>
</dbReference>
<evidence type="ECO:0000256" key="1">
    <source>
        <dbReference type="SAM" id="Coils"/>
    </source>
</evidence>
<evidence type="ECO:0000259" key="2">
    <source>
        <dbReference type="PROSITE" id="PS50878"/>
    </source>
</evidence>
<dbReference type="Gene3D" id="3.30.420.10">
    <property type="entry name" value="Ribonuclease H-like superfamily/Ribonuclease H"/>
    <property type="match status" value="1"/>
</dbReference>
<feature type="domain" description="Reverse transcriptase" evidence="2">
    <location>
        <begin position="476"/>
        <end position="720"/>
    </location>
</feature>
<dbReference type="GO" id="GO:0071897">
    <property type="term" value="P:DNA biosynthetic process"/>
    <property type="evidence" value="ECO:0007669"/>
    <property type="project" value="UniProtKB-ARBA"/>
</dbReference>
<dbReference type="InterPro" id="IPR043502">
    <property type="entry name" value="DNA/RNA_pol_sf"/>
</dbReference>
<dbReference type="PROSITE" id="PS50878">
    <property type="entry name" value="RT_POL"/>
    <property type="match status" value="1"/>
</dbReference>
<sequence length="1176" mass="133384">MQELMQEAVKRKAALALVQEPYVGAGTQIKGYAGARVFQVLDSAVRTKAAIIVFDQSLKAELVGTPTPNIVTIKVGNWPREVHLTSFYFEPKPHAIQPYLEELSRKIRKKRSIIAGDGNAKNIWWGSGKNDERGDALEAVLSENHMDLLNVGDTPTFETIRGQKLYTGVPDITACTVDLTSKINNWRVDRSITSSDHNAITFEVKLEKTNEPHTKKTTRVYKTKGADWTLFRAKISQSLLMEKINDSEINKITNCNILEDKIKQFTAVVTEECDRMIPKVKRIANYKVPWWNKELETLKREMTTKKRRIRCARAERRQMVVEEYLEAKTRYEEEVEKARVQSWKEYCTRQTREGMWEGIYRVLNKSQKRKEDVPLTKDGEQLTMVDSAQYLADTFYPSDDMAAESVDHKQTRENADEVNMWSQNDTLDPPFTMGELVEVINSFNPKKAPGGDGLTSDICAEVIMARPETYLSIVNKSLTLGYFPIMWKEAIVVVLRKPARDDYSTAKSYRPIGLLPVMGKIYEKPTQVAPSTQTQPVSIWIYATKEYRGRTLCTEGAFDNAWWPRIRQRLAEENCPVNLRRVIDSYLTDRRVRLRYGEVEIIKCPEKGCVQGSIGGPILWNLLLDPLLNTLREAGTRVQAFADDIVLMFDAYEAIDIERNANEALEIVRKWGELNKLKFAPKKTNAILLTRKQNYDTPKLKMAGENIKMSKEVKILGLIIDDKLTFNSHVAQITKKTIDLFKRVDRAAKTTWGIHPEITRTVYTAVVEPITLYAAAAWAPAGKKLSVQAQLKTIQRKFAQKIIGSYRTVSYEAATVLAGLLPLDLRLKEAAALYETRKHGTLPELKDIEVEKKVPYTEGPHPAKALRTGYTPLHTEEEIAAIETETKIFTDGSKIEGKTGAAVVLIDDGENKTKKYKLANHCSVYQAELLAINSALEVLRKSGKRQAAILSDSRSALEAIISTRTKNRLAHEARKKIESCREAGQEVQLYWVKAHAGLQGNEAADTAAKEAALNLKCKPHYNTCPISYVKRLLREKSKAEWQTRYQNSENASVTKIFFSSPEQAYRAFKNGRLTNKLTQMLTGHGGFSEYLHRFKCKGDPTCPCDQQSTQDVRHCLLECPRHALARLDLEQVIGTGKITMEDLSQVMNNAELRRHFENYATKIVTTLLKENKSKLS</sequence>
<feature type="domain" description="RNase H type-1" evidence="3">
    <location>
        <begin position="882"/>
        <end position="1013"/>
    </location>
</feature>
<dbReference type="GO" id="GO:0042575">
    <property type="term" value="C:DNA polymerase complex"/>
    <property type="evidence" value="ECO:0007669"/>
    <property type="project" value="UniProtKB-ARBA"/>
</dbReference>
<dbReference type="Proteomes" id="UP000663880">
    <property type="component" value="Unassembled WGS sequence"/>
</dbReference>
<reference evidence="4" key="1">
    <citation type="submission" date="2021-02" db="EMBL/GenBank/DDBJ databases">
        <authorList>
            <person name="Steward A R."/>
        </authorList>
    </citation>
    <scope>NUCLEOTIDE SEQUENCE</scope>
</reference>
<organism evidence="4 5">
    <name type="scientific">Pieris macdunnoughi</name>
    <dbReference type="NCBI Taxonomy" id="345717"/>
    <lineage>
        <taxon>Eukaryota</taxon>
        <taxon>Metazoa</taxon>
        <taxon>Ecdysozoa</taxon>
        <taxon>Arthropoda</taxon>
        <taxon>Hexapoda</taxon>
        <taxon>Insecta</taxon>
        <taxon>Pterygota</taxon>
        <taxon>Neoptera</taxon>
        <taxon>Endopterygota</taxon>
        <taxon>Lepidoptera</taxon>
        <taxon>Glossata</taxon>
        <taxon>Ditrysia</taxon>
        <taxon>Papilionoidea</taxon>
        <taxon>Pieridae</taxon>
        <taxon>Pierinae</taxon>
        <taxon>Pieris</taxon>
    </lineage>
</organism>
<dbReference type="CDD" id="cd09276">
    <property type="entry name" value="Rnase_HI_RT_non_LTR"/>
    <property type="match status" value="1"/>
</dbReference>
<dbReference type="InterPro" id="IPR036691">
    <property type="entry name" value="Endo/exonu/phosph_ase_sf"/>
</dbReference>
<dbReference type="SUPFAM" id="SSF56219">
    <property type="entry name" value="DNase I-like"/>
    <property type="match status" value="1"/>
</dbReference>
<dbReference type="SUPFAM" id="SSF56672">
    <property type="entry name" value="DNA/RNA polymerases"/>
    <property type="match status" value="1"/>
</dbReference>
<evidence type="ECO:0000259" key="3">
    <source>
        <dbReference type="PROSITE" id="PS50879"/>
    </source>
</evidence>
<gene>
    <name evidence="4" type="ORF">PMACD_LOCUS16615</name>
</gene>
<dbReference type="PROSITE" id="PS50879">
    <property type="entry name" value="RNASE_H_1"/>
    <property type="match status" value="1"/>
</dbReference>
<name>A0A821YB17_9NEOP</name>
<comment type="caution">
    <text evidence="4">The sequence shown here is derived from an EMBL/GenBank/DDBJ whole genome shotgun (WGS) entry which is preliminary data.</text>
</comment>
<dbReference type="AlphaFoldDB" id="A0A821YB17"/>
<keyword evidence="5" id="KW-1185">Reference proteome</keyword>
<dbReference type="OrthoDB" id="411871at2759"/>
<feature type="coiled-coil region" evidence="1">
    <location>
        <begin position="295"/>
        <end position="341"/>
    </location>
</feature>
<dbReference type="Pfam" id="PF00075">
    <property type="entry name" value="RNase_H"/>
    <property type="match status" value="1"/>
</dbReference>
<dbReference type="SUPFAM" id="SSF53098">
    <property type="entry name" value="Ribonuclease H-like"/>
    <property type="match status" value="1"/>
</dbReference>
<dbReference type="Pfam" id="PF14529">
    <property type="entry name" value="Exo_endo_phos_2"/>
    <property type="match status" value="1"/>
</dbReference>
<dbReference type="PANTHER" id="PTHR33481">
    <property type="entry name" value="REVERSE TRANSCRIPTASE"/>
    <property type="match status" value="1"/>
</dbReference>
<dbReference type="InterPro" id="IPR012337">
    <property type="entry name" value="RNaseH-like_sf"/>
</dbReference>
<evidence type="ECO:0008006" key="6">
    <source>
        <dbReference type="Google" id="ProtNLM"/>
    </source>
</evidence>
<dbReference type="InterPro" id="IPR000477">
    <property type="entry name" value="RT_dom"/>
</dbReference>
<dbReference type="PANTHER" id="PTHR33481:SF1">
    <property type="entry name" value="ENDONUCLEASE_EXONUCLEASE_PHOSPHATASE DOMAIN-CONTAINING PROTEIN-RELATED"/>
    <property type="match status" value="1"/>
</dbReference>
<accession>A0A821YB17</accession>
<dbReference type="Gene3D" id="3.60.10.10">
    <property type="entry name" value="Endonuclease/exonuclease/phosphatase"/>
    <property type="match status" value="1"/>
</dbReference>
<dbReference type="Pfam" id="PF00078">
    <property type="entry name" value="RVT_1"/>
    <property type="match status" value="1"/>
</dbReference>
<dbReference type="GO" id="GO:0004523">
    <property type="term" value="F:RNA-DNA hybrid ribonuclease activity"/>
    <property type="evidence" value="ECO:0007669"/>
    <property type="project" value="InterPro"/>
</dbReference>
<evidence type="ECO:0000313" key="4">
    <source>
        <dbReference type="EMBL" id="CAF4959584.1"/>
    </source>
</evidence>